<reference evidence="2 3" key="1">
    <citation type="journal article" date="2013" name="Genome Announc.">
        <title>Draft Genome Sequence of Arcticibacter svalbardensis Strain MN12-7T, a Member of the Family Sphingobacteriaceae Isolated from an Arctic Soil Sample.</title>
        <authorList>
            <person name="Shivaji S."/>
            <person name="Ara S."/>
            <person name="Prasad S."/>
            <person name="Manasa B.P."/>
            <person name="Begum Z."/>
            <person name="Singh A."/>
            <person name="Kumar Pinnaka A."/>
        </authorList>
    </citation>
    <scope>NUCLEOTIDE SEQUENCE [LARGE SCALE GENOMIC DNA]</scope>
    <source>
        <strain evidence="2 3">MN12-7</strain>
    </source>
</reference>
<dbReference type="Proteomes" id="UP000014174">
    <property type="component" value="Unassembled WGS sequence"/>
</dbReference>
<feature type="transmembrane region" description="Helical" evidence="1">
    <location>
        <begin position="12"/>
        <end position="32"/>
    </location>
</feature>
<keyword evidence="1" id="KW-0472">Membrane</keyword>
<keyword evidence="1" id="KW-0812">Transmembrane</keyword>
<evidence type="ECO:0000256" key="1">
    <source>
        <dbReference type="SAM" id="Phobius"/>
    </source>
</evidence>
<dbReference type="eggNOG" id="COG2304">
    <property type="taxonomic scope" value="Bacteria"/>
</dbReference>
<dbReference type="PANTHER" id="PTHR37947">
    <property type="entry name" value="BLL2462 PROTEIN"/>
    <property type="match status" value="1"/>
</dbReference>
<organism evidence="2 3">
    <name type="scientific">Arcticibacter svalbardensis MN12-7</name>
    <dbReference type="NCBI Taxonomy" id="1150600"/>
    <lineage>
        <taxon>Bacteria</taxon>
        <taxon>Pseudomonadati</taxon>
        <taxon>Bacteroidota</taxon>
        <taxon>Sphingobacteriia</taxon>
        <taxon>Sphingobacteriales</taxon>
        <taxon>Sphingobacteriaceae</taxon>
        <taxon>Arcticibacter</taxon>
    </lineage>
</organism>
<dbReference type="AlphaFoldDB" id="R9GS50"/>
<name>R9GS50_9SPHI</name>
<feature type="transmembrane region" description="Helical" evidence="1">
    <location>
        <begin position="44"/>
        <end position="66"/>
    </location>
</feature>
<accession>R9GS50</accession>
<sequence>MLFHLPLEFNTSHFLGLLASILLGLGYAYLLYGKKRITSTVPQYLYFSLRTVSVALITFLLFAPLLKLNSFKLEKPVLILVQDNSTSLKTSAPAGFQFAKYQKQMDEFYKRLSQKYQIDTLLLGSTTRPGYSLNFNDKSTDISSLFSFIRNQYAGRNIGAIILASDGLYNRGGDPQEAALSIKAPIYSIALGDTIPKKDLLIANVNYNETVQSGNDFQIEVQAAAYQSKGLKSRITVRSNNTTLSKKDLDINSNDYQVNIPVILPSDKPGIKKYTVAIDPVNNELSKNNNQQDFYIRIEETKKIYSW</sequence>
<dbReference type="RefSeq" id="WP_016195489.1">
    <property type="nucleotide sequence ID" value="NZ_AQPN01000079.1"/>
</dbReference>
<protein>
    <recommendedName>
        <fullName evidence="4">VWFA domain-containing protein</fullName>
    </recommendedName>
</protein>
<keyword evidence="1" id="KW-1133">Transmembrane helix</keyword>
<proteinExistence type="predicted"/>
<dbReference type="PATRIC" id="fig|1150600.3.peg.2230"/>
<keyword evidence="3" id="KW-1185">Reference proteome</keyword>
<dbReference type="OrthoDB" id="9763076at2"/>
<comment type="caution">
    <text evidence="2">The sequence shown here is derived from an EMBL/GenBank/DDBJ whole genome shotgun (WGS) entry which is preliminary data.</text>
</comment>
<gene>
    <name evidence="2" type="ORF">ADIARSV_2255</name>
</gene>
<dbReference type="STRING" id="1150600.ADIARSV_2255"/>
<evidence type="ECO:0000313" key="2">
    <source>
        <dbReference type="EMBL" id="EOR94657.1"/>
    </source>
</evidence>
<evidence type="ECO:0000313" key="3">
    <source>
        <dbReference type="Proteomes" id="UP000014174"/>
    </source>
</evidence>
<dbReference type="EMBL" id="AQPN01000079">
    <property type="protein sequence ID" value="EOR94657.1"/>
    <property type="molecule type" value="Genomic_DNA"/>
</dbReference>
<evidence type="ECO:0008006" key="4">
    <source>
        <dbReference type="Google" id="ProtNLM"/>
    </source>
</evidence>
<dbReference type="PANTHER" id="PTHR37947:SF1">
    <property type="entry name" value="BLL2462 PROTEIN"/>
    <property type="match status" value="1"/>
</dbReference>